<dbReference type="EMBL" id="LSSM01002549">
    <property type="protein sequence ID" value="OMJ21279.1"/>
    <property type="molecule type" value="Genomic_DNA"/>
</dbReference>
<accession>A0A1R1Y348</accession>
<comment type="caution">
    <text evidence="2">The sequence shown here is derived from an EMBL/GenBank/DDBJ whole genome shotgun (WGS) entry which is preliminary data.</text>
</comment>
<evidence type="ECO:0000313" key="2">
    <source>
        <dbReference type="EMBL" id="OMJ21279.1"/>
    </source>
</evidence>
<reference evidence="3" key="1">
    <citation type="submission" date="2017-01" db="EMBL/GenBank/DDBJ databases">
        <authorList>
            <person name="Wang Y."/>
            <person name="White M."/>
            <person name="Kvist S."/>
            <person name="Moncalvo J.-M."/>
        </authorList>
    </citation>
    <scope>NUCLEOTIDE SEQUENCE [LARGE SCALE GENOMIC DNA]</scope>
    <source>
        <strain evidence="3">ID-206-W2</strain>
    </source>
</reference>
<keyword evidence="1" id="KW-0812">Transmembrane</keyword>
<evidence type="ECO:0000313" key="3">
    <source>
        <dbReference type="Proteomes" id="UP000187429"/>
    </source>
</evidence>
<dbReference type="Proteomes" id="UP000187429">
    <property type="component" value="Unassembled WGS sequence"/>
</dbReference>
<proteinExistence type="predicted"/>
<gene>
    <name evidence="2" type="ORF">AYI69_g5888</name>
</gene>
<feature type="transmembrane region" description="Helical" evidence="1">
    <location>
        <begin position="60"/>
        <end position="80"/>
    </location>
</feature>
<dbReference type="AlphaFoldDB" id="A0A1R1Y348"/>
<protein>
    <submittedName>
        <fullName evidence="2">Uncharacterized protein</fullName>
    </submittedName>
</protein>
<organism evidence="2 3">
    <name type="scientific">Smittium culicis</name>
    <dbReference type="NCBI Taxonomy" id="133412"/>
    <lineage>
        <taxon>Eukaryota</taxon>
        <taxon>Fungi</taxon>
        <taxon>Fungi incertae sedis</taxon>
        <taxon>Zoopagomycota</taxon>
        <taxon>Kickxellomycotina</taxon>
        <taxon>Harpellomycetes</taxon>
        <taxon>Harpellales</taxon>
        <taxon>Legeriomycetaceae</taxon>
        <taxon>Smittium</taxon>
    </lineage>
</organism>
<name>A0A1R1Y348_9FUNG</name>
<feature type="transmembrane region" description="Helical" evidence="1">
    <location>
        <begin position="86"/>
        <end position="106"/>
    </location>
</feature>
<sequence>MNNYPSSREIFRPLYEAVISPASGKNKSGPTNPLNPLLSTPNNLINDFPLICSNRKLSSFLFLASPSLTIAILLDLYTVLCPSIPTILLLITGPKLFISFMSLVIITRGSSFITDDFSSQLFVSLLALSTFTASRKNTGTRCLTNSGRFSDPWFGK</sequence>
<evidence type="ECO:0000256" key="1">
    <source>
        <dbReference type="SAM" id="Phobius"/>
    </source>
</evidence>
<keyword evidence="1" id="KW-0472">Membrane</keyword>
<keyword evidence="1" id="KW-1133">Transmembrane helix</keyword>
<dbReference type="OrthoDB" id="10480160at2759"/>
<keyword evidence="3" id="KW-1185">Reference proteome</keyword>